<evidence type="ECO:0008006" key="3">
    <source>
        <dbReference type="Google" id="ProtNLM"/>
    </source>
</evidence>
<dbReference type="InterPro" id="IPR030906">
    <property type="entry name" value="Surf_polysacc"/>
</dbReference>
<dbReference type="EMBL" id="CP029359">
    <property type="protein sequence ID" value="AWK90254.1"/>
    <property type="molecule type" value="Genomic_DNA"/>
</dbReference>
<dbReference type="OrthoDB" id="5430637at2"/>
<dbReference type="KEGG" id="azz:DEW08_30045"/>
<protein>
    <recommendedName>
        <fullName evidence="3">Surface carbohydrate biosynthesis protein</fullName>
    </recommendedName>
</protein>
<organism evidence="1 2">
    <name type="scientific">Azospirillum thermophilum</name>
    <dbReference type="NCBI Taxonomy" id="2202148"/>
    <lineage>
        <taxon>Bacteria</taxon>
        <taxon>Pseudomonadati</taxon>
        <taxon>Pseudomonadota</taxon>
        <taxon>Alphaproteobacteria</taxon>
        <taxon>Rhodospirillales</taxon>
        <taxon>Azospirillaceae</taxon>
        <taxon>Azospirillum</taxon>
    </lineage>
</organism>
<evidence type="ECO:0000313" key="2">
    <source>
        <dbReference type="Proteomes" id="UP000245629"/>
    </source>
</evidence>
<keyword evidence="2" id="KW-1185">Reference proteome</keyword>
<dbReference type="AlphaFoldDB" id="A0A2S2D0H3"/>
<evidence type="ECO:0000313" key="1">
    <source>
        <dbReference type="EMBL" id="AWK90254.1"/>
    </source>
</evidence>
<name>A0A2S2D0H3_9PROT</name>
<proteinExistence type="predicted"/>
<geneLocation type="plasmid" evidence="1 2">
    <name>unnamed4</name>
</geneLocation>
<dbReference type="Proteomes" id="UP000245629">
    <property type="component" value="Plasmid unnamed4"/>
</dbReference>
<sequence length="496" mass="53499">MIRQSAGQAHQISALPKDERIVVLIVDHPRRDLAGLVLVARALCASGRACALMPANLRFWELPAVLDRVDFVLLQNAVQGNEDMMALLAREGIPYGVLQSEGSVYFEEPGPDDAPMTRNDTLDGLILENAALRDRVAVFCAWTEWVADYLVHFGYFRPDQVAVTGTPRTDLLVAPLAGASRSLSASAGRYGRPLVMVNCTFTIANPRFVTPEQEISYAVRDSNGKFTRPFLEAYQHSARDALQGTVALTNDLAQRFPDVAFLVRPHPFESLDIYRETLLPLPNLHLDGSGSIEGWLLRADAVIHWCSSTAIEAAVVGIPALQPQWLPQIRRVPFADAASVACDTLEDLARHLEAIVAGRFTLSGEERARIDATVRRAFHMADGQAHRRVARAVLAALDRTGGRTGEAAGPPRDLPAVPQASLERWQASDKRFDAHDVHAILAAVDGASGAAAASPATALPVPGTQAGIFDPHFPAPQSVVLIPAAAACRAIPQDAS</sequence>
<dbReference type="RefSeq" id="WP_109334381.1">
    <property type="nucleotide sequence ID" value="NZ_CP029359.1"/>
</dbReference>
<keyword evidence="1" id="KW-0614">Plasmid</keyword>
<dbReference type="SUPFAM" id="SSF53756">
    <property type="entry name" value="UDP-Glycosyltransferase/glycogen phosphorylase"/>
    <property type="match status" value="1"/>
</dbReference>
<gene>
    <name evidence="1" type="ORF">DEW08_30045</name>
</gene>
<dbReference type="NCBIfam" id="TIGR04396">
    <property type="entry name" value="surf_polysacc"/>
    <property type="match status" value="1"/>
</dbReference>
<reference evidence="2" key="1">
    <citation type="submission" date="2018-05" db="EMBL/GenBank/DDBJ databases">
        <title>Azospirillum thermophila sp. nov., a novel isolated from hot spring.</title>
        <authorList>
            <person name="Zhao Z."/>
        </authorList>
    </citation>
    <scope>NUCLEOTIDE SEQUENCE [LARGE SCALE GENOMIC DNA]</scope>
    <source>
        <strain evidence="2">CFH 70021</strain>
        <plasmid evidence="2">unnamed4</plasmid>
    </source>
</reference>
<accession>A0A2S2D0H3</accession>